<dbReference type="RefSeq" id="XP_004225523.1">
    <property type="nucleotide sequence ID" value="XM_004225475.4"/>
</dbReference>
<dbReference type="OMA" id="QTHIPDA"/>
<dbReference type="KEGG" id="cin:101243377"/>
<dbReference type="SUPFAM" id="SSF52833">
    <property type="entry name" value="Thioredoxin-like"/>
    <property type="match status" value="1"/>
</dbReference>
<dbReference type="OrthoDB" id="5962009at2759"/>
<reference evidence="2" key="4">
    <citation type="submission" date="2025-09" db="UniProtKB">
        <authorList>
            <consortium name="Ensembl"/>
        </authorList>
    </citation>
    <scope>IDENTIFICATION</scope>
</reference>
<dbReference type="EMBL" id="EAAA01000170">
    <property type="status" value="NOT_ANNOTATED_CDS"/>
    <property type="molecule type" value="Genomic_DNA"/>
</dbReference>
<dbReference type="FunCoup" id="H2XU83">
    <property type="interactions" value="64"/>
</dbReference>
<reference evidence="2" key="2">
    <citation type="journal article" date="2008" name="Genome Biol.">
        <title>Improved genome assembly and evidence-based global gene model set for the chordate Ciona intestinalis: new insight into intron and operon populations.</title>
        <authorList>
            <person name="Satou Y."/>
            <person name="Mineta K."/>
            <person name="Ogasawara M."/>
            <person name="Sasakura Y."/>
            <person name="Shoguchi E."/>
            <person name="Ueno K."/>
            <person name="Yamada L."/>
            <person name="Matsumoto J."/>
            <person name="Wasserscheid J."/>
            <person name="Dewar K."/>
            <person name="Wiley G.B."/>
            <person name="Macmil S.L."/>
            <person name="Roe B.A."/>
            <person name="Zeller R.W."/>
            <person name="Hastings K.E."/>
            <person name="Lemaire P."/>
            <person name="Lindquist E."/>
            <person name="Endo T."/>
            <person name="Hotta K."/>
            <person name="Inaba K."/>
        </authorList>
    </citation>
    <scope>NUCLEOTIDE SEQUENCE [LARGE SCALE GENOMIC DNA]</scope>
    <source>
        <strain evidence="2">wild type</strain>
    </source>
</reference>
<keyword evidence="3" id="KW-1185">Reference proteome</keyword>
<evidence type="ECO:0000313" key="2">
    <source>
        <dbReference type="Ensembl" id="ENSCINP00000033217.1"/>
    </source>
</evidence>
<dbReference type="Pfam" id="PF10262">
    <property type="entry name" value="Rdx"/>
    <property type="match status" value="1"/>
</dbReference>
<dbReference type="HOGENOM" id="CLU_068510_4_1_1"/>
<dbReference type="GeneID" id="101243377"/>
<dbReference type="GeneTree" id="ENSGT00390000010440"/>
<dbReference type="InParanoid" id="H2XU83"/>
<dbReference type="InterPro" id="IPR011893">
    <property type="entry name" value="Selenoprotein_Rdx-typ"/>
</dbReference>
<accession>H2XU83</accession>
<dbReference type="AlphaFoldDB" id="H2XU83"/>
<dbReference type="Proteomes" id="UP000008144">
    <property type="component" value="Chromosome 1"/>
</dbReference>
<dbReference type="InterPro" id="IPR036249">
    <property type="entry name" value="Thioredoxin-like_sf"/>
</dbReference>
<reference evidence="3" key="1">
    <citation type="journal article" date="2002" name="Science">
        <title>The draft genome of Ciona intestinalis: insights into chordate and vertebrate origins.</title>
        <authorList>
            <person name="Dehal P."/>
            <person name="Satou Y."/>
            <person name="Campbell R.K."/>
            <person name="Chapman J."/>
            <person name="Degnan B."/>
            <person name="De Tomaso A."/>
            <person name="Davidson B."/>
            <person name="Di Gregorio A."/>
            <person name="Gelpke M."/>
            <person name="Goodstein D.M."/>
            <person name="Harafuji N."/>
            <person name="Hastings K.E."/>
            <person name="Ho I."/>
            <person name="Hotta K."/>
            <person name="Huang W."/>
            <person name="Kawashima T."/>
            <person name="Lemaire P."/>
            <person name="Martinez D."/>
            <person name="Meinertzhagen I.A."/>
            <person name="Necula S."/>
            <person name="Nonaka M."/>
            <person name="Putnam N."/>
            <person name="Rash S."/>
            <person name="Saiga H."/>
            <person name="Satake M."/>
            <person name="Terry A."/>
            <person name="Yamada L."/>
            <person name="Wang H.G."/>
            <person name="Awazu S."/>
            <person name="Azumi K."/>
            <person name="Boore J."/>
            <person name="Branno M."/>
            <person name="Chin-Bow S."/>
            <person name="DeSantis R."/>
            <person name="Doyle S."/>
            <person name="Francino P."/>
            <person name="Keys D.N."/>
            <person name="Haga S."/>
            <person name="Hayashi H."/>
            <person name="Hino K."/>
            <person name="Imai K.S."/>
            <person name="Inaba K."/>
            <person name="Kano S."/>
            <person name="Kobayashi K."/>
            <person name="Kobayashi M."/>
            <person name="Lee B.I."/>
            <person name="Makabe K.W."/>
            <person name="Manohar C."/>
            <person name="Matassi G."/>
            <person name="Medina M."/>
            <person name="Mochizuki Y."/>
            <person name="Mount S."/>
            <person name="Morishita T."/>
            <person name="Miura S."/>
            <person name="Nakayama A."/>
            <person name="Nishizaka S."/>
            <person name="Nomoto H."/>
            <person name="Ohta F."/>
            <person name="Oishi K."/>
            <person name="Rigoutsos I."/>
            <person name="Sano M."/>
            <person name="Sasaki A."/>
            <person name="Sasakura Y."/>
            <person name="Shoguchi E."/>
            <person name="Shin-i T."/>
            <person name="Spagnuolo A."/>
            <person name="Stainier D."/>
            <person name="Suzuki M.M."/>
            <person name="Tassy O."/>
            <person name="Takatori N."/>
            <person name="Tokuoka M."/>
            <person name="Yagi K."/>
            <person name="Yoshizaki F."/>
            <person name="Wada S."/>
            <person name="Zhang C."/>
            <person name="Hyatt P.D."/>
            <person name="Larimer F."/>
            <person name="Detter C."/>
            <person name="Doggett N."/>
            <person name="Glavina T."/>
            <person name="Hawkins T."/>
            <person name="Richardson P."/>
            <person name="Lucas S."/>
            <person name="Kohara Y."/>
            <person name="Levine M."/>
            <person name="Satoh N."/>
            <person name="Rokhsar D.S."/>
        </authorList>
    </citation>
    <scope>NUCLEOTIDE SEQUENCE [LARGE SCALE GENOMIC DNA]</scope>
</reference>
<proteinExistence type="predicted"/>
<protein>
    <submittedName>
        <fullName evidence="2">Migration and invasion enhancer 1</fullName>
    </submittedName>
</protein>
<keyword evidence="1" id="KW-0676">Redox-active center</keyword>
<dbReference type="Ensembl" id="ENSCINT00000033234.1">
    <property type="protein sequence ID" value="ENSCINP00000033217.1"/>
    <property type="gene ID" value="ENSCING00000019981.1"/>
</dbReference>
<gene>
    <name evidence="2" type="primary">LOC101243377</name>
</gene>
<sequence length="76" mass="8170">MDLKNDLESGCPNAVVSGFVGREGSFEVSINGKQIFSKLETFGFPYPNDLIEAMKTAQNGEEVAAINNSQSPCTIL</sequence>
<evidence type="ECO:0000256" key="1">
    <source>
        <dbReference type="ARBA" id="ARBA00023284"/>
    </source>
</evidence>
<evidence type="ECO:0000313" key="3">
    <source>
        <dbReference type="Proteomes" id="UP000008144"/>
    </source>
</evidence>
<dbReference type="Gene3D" id="3.40.30.10">
    <property type="entry name" value="Glutaredoxin"/>
    <property type="match status" value="1"/>
</dbReference>
<reference evidence="2" key="3">
    <citation type="submission" date="2025-08" db="UniProtKB">
        <authorList>
            <consortium name="Ensembl"/>
        </authorList>
    </citation>
    <scope>IDENTIFICATION</scope>
</reference>
<dbReference type="NCBIfam" id="TIGR02174">
    <property type="entry name" value="CXXU_selWTH"/>
    <property type="match status" value="1"/>
</dbReference>
<accession>A0A1W2WQQ0</accession>
<organism evidence="2 3">
    <name type="scientific">Ciona intestinalis</name>
    <name type="common">Transparent sea squirt</name>
    <name type="synonym">Ascidia intestinalis</name>
    <dbReference type="NCBI Taxonomy" id="7719"/>
    <lineage>
        <taxon>Eukaryota</taxon>
        <taxon>Metazoa</taxon>
        <taxon>Chordata</taxon>
        <taxon>Tunicata</taxon>
        <taxon>Ascidiacea</taxon>
        <taxon>Phlebobranchia</taxon>
        <taxon>Cionidae</taxon>
        <taxon>Ciona</taxon>
    </lineage>
</organism>
<name>H2XU83_CIOIN</name>